<comment type="caution">
    <text evidence="2">The sequence shown here is derived from an EMBL/GenBank/DDBJ whole genome shotgun (WGS) entry which is preliminary data.</text>
</comment>
<dbReference type="Proteomes" id="UP001642720">
    <property type="component" value="Unassembled WGS sequence"/>
</dbReference>
<dbReference type="EMBL" id="PPTA01000001">
    <property type="protein sequence ID" value="TFB07473.1"/>
    <property type="molecule type" value="Genomic_DNA"/>
</dbReference>
<evidence type="ECO:0000256" key="1">
    <source>
        <dbReference type="SAM" id="MobiDB-lite"/>
    </source>
</evidence>
<reference evidence="2 3" key="1">
    <citation type="submission" date="2018-01" db="EMBL/GenBank/DDBJ databases">
        <title>Genome characterization of the sugarcane-associated fungus Trichoderma ghanense CCMA-1212 and their application in lignocelulose bioconversion.</title>
        <authorList>
            <person name="Steindorff A.S."/>
            <person name="Mendes T.D."/>
            <person name="Vilela E.S.D."/>
            <person name="Rodrigues D.S."/>
            <person name="Formighieri E.F."/>
            <person name="Melo I.S."/>
            <person name="Favaro L.C.L."/>
        </authorList>
    </citation>
    <scope>NUCLEOTIDE SEQUENCE [LARGE SCALE GENOMIC DNA]</scope>
    <source>
        <strain evidence="2 3">CCMA-1212</strain>
    </source>
</reference>
<feature type="region of interest" description="Disordered" evidence="1">
    <location>
        <begin position="34"/>
        <end position="61"/>
    </location>
</feature>
<evidence type="ECO:0000313" key="3">
    <source>
        <dbReference type="Proteomes" id="UP001642720"/>
    </source>
</evidence>
<gene>
    <name evidence="2" type="ORF">CCMA1212_001195</name>
</gene>
<name>A0ABY2HGS8_9HYPO</name>
<sequence>MDAGHTLEIEFQPQAAGVFEEGPRRRVSVLLARPGSSNLSGASREPTAATGRNPKSWSGDPLEHINAIRGAAMSISTEPWRALASEVAGSGRWDRSGGIAS</sequence>
<keyword evidence="3" id="KW-1185">Reference proteome</keyword>
<protein>
    <submittedName>
        <fullName evidence="2">Uncharacterized protein</fullName>
    </submittedName>
</protein>
<evidence type="ECO:0000313" key="2">
    <source>
        <dbReference type="EMBL" id="TFB07473.1"/>
    </source>
</evidence>
<accession>A0ABY2HGS8</accession>
<dbReference type="RefSeq" id="XP_073563674.1">
    <property type="nucleotide sequence ID" value="XM_073698629.1"/>
</dbReference>
<proteinExistence type="predicted"/>
<organism evidence="2 3">
    <name type="scientific">Trichoderma ghanense</name>
    <dbReference type="NCBI Taxonomy" id="65468"/>
    <lineage>
        <taxon>Eukaryota</taxon>
        <taxon>Fungi</taxon>
        <taxon>Dikarya</taxon>
        <taxon>Ascomycota</taxon>
        <taxon>Pezizomycotina</taxon>
        <taxon>Sordariomycetes</taxon>
        <taxon>Hypocreomycetidae</taxon>
        <taxon>Hypocreales</taxon>
        <taxon>Hypocreaceae</taxon>
        <taxon>Trichoderma</taxon>
    </lineage>
</organism>
<dbReference type="GeneID" id="300573079"/>